<dbReference type="EMBL" id="DP000238">
    <property type="protein sequence ID" value="ABK77939.1"/>
    <property type="molecule type" value="Genomic_DNA"/>
</dbReference>
<evidence type="ECO:0000313" key="2">
    <source>
        <dbReference type="Proteomes" id="UP000000758"/>
    </source>
</evidence>
<sequence length="981" mass="109323">MLLIPAHAVTGQFSDSIIILDNFGMHARGEPLFIFGEITLLEPDAYLIMQVINPHGDICQIQQLSPLPDGLFISEPIPLKGRICGVTGDYEARLFYGGASTSAAFTVTTDTYPEPSAEVQEERGATLVSDKMDSLESIGGPFGGPGITLNVERGELISATSIDEIERIYRDLWLDYNIEDEVYELDPAFRPAITAMLASTDRLIDDGKLPPTEAAKIHGETYSAAFRYEIGDKQEAVERLNDVFVTLQNADPEKAVVERPPTYAELEEGLQNIMTKSGTILGEDVKEELFFIFSRGTVPLYAEELGELLGMLTEARYVDVITRKDNPLYRLVQNDWESARSSLPEKNSIEDLLESRDRVGKLYSATLLLRDLDDVSRFIDSDREENSELIQLVLDDWEGLVRGLELAGSVDDILESRGEIGRMKSVIDITSRISKVVEITRAVGSDSATEEGWADLLDRVGAASSMDEVLEIVTEFDAAMSELREKRSPVSILRFDYEKLRSLAEVQGDTGNLIKIDNALKYLKNAEEVEEGQASVSRLDRSEVLLAWASESLPGIRADLESYGKEDHISKASDILTRAKSIENLVDLSLRNSRFLPGYTNFTDSMKDRIDEARNLVIKRDLDAADSMVRSLFDEWQQVRQAYTEDPRGSAAGYNLDELKRIELRERLDDLDGATGNFYNADFAAHQSEYNGLVDDAEEAIDLGNFVDAESRIDGIGFFLEDHLALNHDGIILDIRYDVERDIWSMEGYLDKTADTRQKLFVTVYDEEKNTVSSLSFRDTKNGEFFTNWHAPADPGLYVVMLEWENAAASSVIYVPEEPRHQEESGSGDLLEVTREFEEITGFIEEFGGSRAGLSAITDVMDAVRDAIVDKDARAAERQLDALRLAIERYLPARSPEAVIDAEYSSGNLHLSGAVQKSVLFSEDIFVDIFDQRGDKAREVALKDSAGGQFGETVQVALEPGIYVAQLNYHSSVVTDFFTVN</sequence>
<dbReference type="KEGG" id="csy:CENSYa_1316"/>
<name>A0RX72_CENSY</name>
<proteinExistence type="predicted"/>
<keyword evidence="2" id="KW-1185">Reference proteome</keyword>
<dbReference type="AlphaFoldDB" id="A0RX72"/>
<dbReference type="Proteomes" id="UP000000758">
    <property type="component" value="Chromosome"/>
</dbReference>
<organism evidence="1 2">
    <name type="scientific">Cenarchaeum symbiosum (strain A)</name>
    <dbReference type="NCBI Taxonomy" id="414004"/>
    <lineage>
        <taxon>Archaea</taxon>
        <taxon>Nitrososphaerota</taxon>
        <taxon>Candidatus Cenarchaeales</taxon>
        <taxon>Candidatus Cenarchaeaceae</taxon>
        <taxon>Candidatus Cenarchaeum</taxon>
    </lineage>
</organism>
<gene>
    <name evidence="1" type="ordered locus">CENSYa_1316</name>
</gene>
<dbReference type="PATRIC" id="fig|414004.10.peg.1198"/>
<dbReference type="HOGENOM" id="CLU_305588_0_0_2"/>
<accession>A0RX72</accession>
<dbReference type="EnsemblBacteria" id="ABK77939">
    <property type="protein sequence ID" value="ABK77939"/>
    <property type="gene ID" value="CENSYa_1316"/>
</dbReference>
<evidence type="ECO:0000313" key="1">
    <source>
        <dbReference type="EMBL" id="ABK77939.1"/>
    </source>
</evidence>
<protein>
    <submittedName>
        <fullName evidence="1">Uncharacterized protein</fullName>
    </submittedName>
</protein>
<reference evidence="1 2" key="1">
    <citation type="journal article" date="2006" name="Proc. Natl. Acad. Sci. U.S.A.">
        <title>Genomic analysis of the uncultivated marine crenarchaeote Cenarchaeum symbiosum.</title>
        <authorList>
            <person name="Hallam S.J."/>
            <person name="Konstantinidis K.T."/>
            <person name="Putnam N."/>
            <person name="Schleper C."/>
            <person name="Watanabe Y."/>
            <person name="Sugahara J."/>
            <person name="Preston C."/>
            <person name="de la Torre J."/>
            <person name="Richardson P.M."/>
            <person name="DeLong E.F."/>
        </authorList>
    </citation>
    <scope>NUCLEOTIDE SEQUENCE [LARGE SCALE GENOMIC DNA]</scope>
    <source>
        <strain evidence="2">A</strain>
    </source>
</reference>